<dbReference type="PANTHER" id="PTHR30469">
    <property type="entry name" value="MULTIDRUG RESISTANCE PROTEIN MDTA"/>
    <property type="match status" value="1"/>
</dbReference>
<dbReference type="NCBIfam" id="TIGR01730">
    <property type="entry name" value="RND_mfp"/>
    <property type="match status" value="1"/>
</dbReference>
<proteinExistence type="inferred from homology"/>
<dbReference type="Pfam" id="PF25917">
    <property type="entry name" value="BSH_RND"/>
    <property type="match status" value="1"/>
</dbReference>
<reference evidence="5 6" key="1">
    <citation type="submission" date="2019-12" db="EMBL/GenBank/DDBJ databases">
        <title>Genome sequencing and assembly of endphytes of Porphyra tenera.</title>
        <authorList>
            <person name="Park J.M."/>
            <person name="Shin R."/>
            <person name="Jo S.H."/>
        </authorList>
    </citation>
    <scope>NUCLEOTIDE SEQUENCE [LARGE SCALE GENOMIC DNA]</scope>
    <source>
        <strain evidence="5 6">GPM4</strain>
    </source>
</reference>
<dbReference type="Gene3D" id="2.40.30.170">
    <property type="match status" value="1"/>
</dbReference>
<dbReference type="Gene3D" id="2.40.50.100">
    <property type="match status" value="1"/>
</dbReference>
<dbReference type="GO" id="GO:0015562">
    <property type="term" value="F:efflux transmembrane transporter activity"/>
    <property type="evidence" value="ECO:0007669"/>
    <property type="project" value="TreeGrafter"/>
</dbReference>
<gene>
    <name evidence="5" type="ORF">FX988_03319</name>
</gene>
<evidence type="ECO:0000256" key="3">
    <source>
        <dbReference type="SAM" id="Phobius"/>
    </source>
</evidence>
<feature type="domain" description="Multidrug resistance protein MdtA-like barrel-sandwich hybrid" evidence="4">
    <location>
        <begin position="75"/>
        <end position="215"/>
    </location>
</feature>
<keyword evidence="3" id="KW-1133">Transmembrane helix</keyword>
<evidence type="ECO:0000313" key="5">
    <source>
        <dbReference type="EMBL" id="QHJ13061.1"/>
    </source>
</evidence>
<dbReference type="AlphaFoldDB" id="A0A857JPT3"/>
<keyword evidence="6" id="KW-1185">Reference proteome</keyword>
<feature type="transmembrane region" description="Helical" evidence="3">
    <location>
        <begin position="6"/>
        <end position="24"/>
    </location>
</feature>
<evidence type="ECO:0000259" key="4">
    <source>
        <dbReference type="Pfam" id="PF25917"/>
    </source>
</evidence>
<comment type="similarity">
    <text evidence="1">Belongs to the membrane fusion protein (MFP) (TC 8.A.1) family.</text>
</comment>
<dbReference type="OrthoDB" id="9781888at2"/>
<feature type="coiled-coil region" evidence="2">
    <location>
        <begin position="115"/>
        <end position="183"/>
    </location>
</feature>
<dbReference type="InterPro" id="IPR006143">
    <property type="entry name" value="RND_pump_MFP"/>
</dbReference>
<dbReference type="PANTHER" id="PTHR30469:SF12">
    <property type="entry name" value="MULTIDRUG RESISTANCE PROTEIN MDTA"/>
    <property type="match status" value="1"/>
</dbReference>
<dbReference type="EMBL" id="CP047656">
    <property type="protein sequence ID" value="QHJ13061.1"/>
    <property type="molecule type" value="Genomic_DNA"/>
</dbReference>
<dbReference type="InterPro" id="IPR058625">
    <property type="entry name" value="MdtA-like_BSH"/>
</dbReference>
<protein>
    <submittedName>
        <fullName evidence="5">Multidrug resistance protein MdtA</fullName>
    </submittedName>
</protein>
<keyword evidence="3" id="KW-0472">Membrane</keyword>
<keyword evidence="2" id="KW-0175">Coiled coil</keyword>
<evidence type="ECO:0000256" key="1">
    <source>
        <dbReference type="ARBA" id="ARBA00009477"/>
    </source>
</evidence>
<evidence type="ECO:0000256" key="2">
    <source>
        <dbReference type="SAM" id="Coils"/>
    </source>
</evidence>
<evidence type="ECO:0000313" key="6">
    <source>
        <dbReference type="Proteomes" id="UP000464524"/>
    </source>
</evidence>
<keyword evidence="3" id="KW-0812">Transmembrane</keyword>
<dbReference type="SUPFAM" id="SSF111369">
    <property type="entry name" value="HlyD-like secretion proteins"/>
    <property type="match status" value="1"/>
</dbReference>
<organism evidence="5 6">
    <name type="scientific">Paraglaciecola mesophila</name>
    <dbReference type="NCBI Taxonomy" id="197222"/>
    <lineage>
        <taxon>Bacteria</taxon>
        <taxon>Pseudomonadati</taxon>
        <taxon>Pseudomonadota</taxon>
        <taxon>Gammaproteobacteria</taxon>
        <taxon>Alteromonadales</taxon>
        <taxon>Alteromonadaceae</taxon>
        <taxon>Paraglaciecola</taxon>
    </lineage>
</organism>
<dbReference type="RefSeq" id="WP_160181191.1">
    <property type="nucleotide sequence ID" value="NZ_CP047656.1"/>
</dbReference>
<dbReference type="GO" id="GO:1990281">
    <property type="term" value="C:efflux pump complex"/>
    <property type="evidence" value="ECO:0007669"/>
    <property type="project" value="TreeGrafter"/>
</dbReference>
<name>A0A857JPT3_9ALTE</name>
<dbReference type="Proteomes" id="UP000464524">
    <property type="component" value="Chromosome"/>
</dbReference>
<accession>A0A857JPT3</accession>
<dbReference type="KEGG" id="pmes:FX988_03319"/>
<dbReference type="Gene3D" id="1.10.287.470">
    <property type="entry name" value="Helix hairpin bin"/>
    <property type="match status" value="1"/>
</dbReference>
<sequence length="396" mass="42496">MKISPAPILVTVVAVVCIGLAVMYNGKKMAESANAPRPAALKASAPNVSVVVATPGQYQATVSGHGEARAHWALTLKAQVQGEVVDMNPLFATGNRVEKGTVLATLDGTQYTQAVANAKSTLADAQLTLQEEKDLATQAKREWQRSGFTQAPSSPLVYRTLQLAAAQASADNALSALKTAQRDESNTHISAVFDGVILSRDIDLGSYVNTGDTIATLNSSDKVEIAVPLSLAQWQYLGEDVSTPVTLQDVTTGTRWTGYIARFENHLDGNSRQRNVIVALDQPFEQKTPLLPGTFLSVEISGKSLNDVMKLPASAVSQEGKIWFVNAQNTLVSATAEKRFERGDYVYINPIDDRTELKVVVRPLVSYLAGMLVNPVVEEASASGQQPFANAEELVQ</sequence>